<proteinExistence type="predicted"/>
<keyword evidence="2" id="KW-1185">Reference proteome</keyword>
<dbReference type="AlphaFoldDB" id="A0A8H4VHV4"/>
<accession>A0A8H4VHV4</accession>
<protein>
    <submittedName>
        <fullName evidence="1">Uncharacterized protein</fullName>
    </submittedName>
</protein>
<dbReference type="Proteomes" id="UP000521872">
    <property type="component" value="Unassembled WGS sequence"/>
</dbReference>
<evidence type="ECO:0000313" key="2">
    <source>
        <dbReference type="Proteomes" id="UP000521872"/>
    </source>
</evidence>
<gene>
    <name evidence="1" type="ORF">D9613_006713</name>
</gene>
<organism evidence="1 2">
    <name type="scientific">Agrocybe pediades</name>
    <dbReference type="NCBI Taxonomy" id="84607"/>
    <lineage>
        <taxon>Eukaryota</taxon>
        <taxon>Fungi</taxon>
        <taxon>Dikarya</taxon>
        <taxon>Basidiomycota</taxon>
        <taxon>Agaricomycotina</taxon>
        <taxon>Agaricomycetes</taxon>
        <taxon>Agaricomycetidae</taxon>
        <taxon>Agaricales</taxon>
        <taxon>Agaricineae</taxon>
        <taxon>Strophariaceae</taxon>
        <taxon>Agrocybe</taxon>
    </lineage>
</organism>
<evidence type="ECO:0000313" key="1">
    <source>
        <dbReference type="EMBL" id="KAF4610991.1"/>
    </source>
</evidence>
<dbReference type="EMBL" id="JAACJL010000058">
    <property type="protein sequence ID" value="KAF4610991.1"/>
    <property type="molecule type" value="Genomic_DNA"/>
</dbReference>
<reference evidence="1 2" key="1">
    <citation type="submission" date="2019-12" db="EMBL/GenBank/DDBJ databases">
        <authorList>
            <person name="Floudas D."/>
            <person name="Bentzer J."/>
            <person name="Ahren D."/>
            <person name="Johansson T."/>
            <person name="Persson P."/>
            <person name="Tunlid A."/>
        </authorList>
    </citation>
    <scope>NUCLEOTIDE SEQUENCE [LARGE SCALE GENOMIC DNA]</scope>
    <source>
        <strain evidence="1 2">CBS 102.39</strain>
    </source>
</reference>
<sequence>MFSDGSIAVALVKNQVMLVQASRTHAKREKFLDVRTYAPFGEGVFLATSVPAARIASSDLLTVLPPSEISSLMGEQGMLELPKNSKAFSQYMQLSSRHQKKYESLWSAWIARH</sequence>
<name>A0A8H4VHV4_9AGAR</name>
<comment type="caution">
    <text evidence="1">The sequence shown here is derived from an EMBL/GenBank/DDBJ whole genome shotgun (WGS) entry which is preliminary data.</text>
</comment>